<comment type="caution">
    <text evidence="3">The sequence shown here is derived from an EMBL/GenBank/DDBJ whole genome shotgun (WGS) entry which is preliminary data.</text>
</comment>
<feature type="transmembrane region" description="Helical" evidence="1">
    <location>
        <begin position="213"/>
        <end position="232"/>
    </location>
</feature>
<proteinExistence type="predicted"/>
<feature type="transmembrane region" description="Helical" evidence="1">
    <location>
        <begin position="124"/>
        <end position="153"/>
    </location>
</feature>
<organism evidence="3 4">
    <name type="scientific">Rhodocollybia butyracea</name>
    <dbReference type="NCBI Taxonomy" id="206335"/>
    <lineage>
        <taxon>Eukaryota</taxon>
        <taxon>Fungi</taxon>
        <taxon>Dikarya</taxon>
        <taxon>Basidiomycota</taxon>
        <taxon>Agaricomycotina</taxon>
        <taxon>Agaricomycetes</taxon>
        <taxon>Agaricomycetidae</taxon>
        <taxon>Agaricales</taxon>
        <taxon>Marasmiineae</taxon>
        <taxon>Omphalotaceae</taxon>
        <taxon>Rhodocollybia</taxon>
    </lineage>
</organism>
<keyword evidence="1" id="KW-0472">Membrane</keyword>
<dbReference type="Pfam" id="PF20152">
    <property type="entry name" value="DUF6534"/>
    <property type="match status" value="1"/>
</dbReference>
<evidence type="ECO:0000313" key="4">
    <source>
        <dbReference type="Proteomes" id="UP000772434"/>
    </source>
</evidence>
<keyword evidence="4" id="KW-1185">Reference proteome</keyword>
<gene>
    <name evidence="3" type="ORF">BDP27DRAFT_1335373</name>
</gene>
<dbReference type="Proteomes" id="UP000772434">
    <property type="component" value="Unassembled WGS sequence"/>
</dbReference>
<reference evidence="3" key="1">
    <citation type="submission" date="2020-11" db="EMBL/GenBank/DDBJ databases">
        <authorList>
            <consortium name="DOE Joint Genome Institute"/>
            <person name="Ahrendt S."/>
            <person name="Riley R."/>
            <person name="Andreopoulos W."/>
            <person name="Labutti K."/>
            <person name="Pangilinan J."/>
            <person name="Ruiz-Duenas F.J."/>
            <person name="Barrasa J.M."/>
            <person name="Sanchez-Garcia M."/>
            <person name="Camarero S."/>
            <person name="Miyauchi S."/>
            <person name="Serrano A."/>
            <person name="Linde D."/>
            <person name="Babiker R."/>
            <person name="Drula E."/>
            <person name="Ayuso-Fernandez I."/>
            <person name="Pacheco R."/>
            <person name="Padilla G."/>
            <person name="Ferreira P."/>
            <person name="Barriuso J."/>
            <person name="Kellner H."/>
            <person name="Castanera R."/>
            <person name="Alfaro M."/>
            <person name="Ramirez L."/>
            <person name="Pisabarro A.G."/>
            <person name="Kuo A."/>
            <person name="Tritt A."/>
            <person name="Lipzen A."/>
            <person name="He G."/>
            <person name="Yan M."/>
            <person name="Ng V."/>
            <person name="Cullen D."/>
            <person name="Martin F."/>
            <person name="Rosso M.-N."/>
            <person name="Henrissat B."/>
            <person name="Hibbett D."/>
            <person name="Martinez A.T."/>
            <person name="Grigoriev I.V."/>
        </authorList>
    </citation>
    <scope>NUCLEOTIDE SEQUENCE</scope>
    <source>
        <strain evidence="3">AH 40177</strain>
    </source>
</reference>
<accession>A0A9P5U141</accession>
<dbReference type="PANTHER" id="PTHR40465:SF1">
    <property type="entry name" value="DUF6534 DOMAIN-CONTAINING PROTEIN"/>
    <property type="match status" value="1"/>
</dbReference>
<dbReference type="InterPro" id="IPR045339">
    <property type="entry name" value="DUF6534"/>
</dbReference>
<feature type="domain" description="DUF6534" evidence="2">
    <location>
        <begin position="177"/>
        <end position="263"/>
    </location>
</feature>
<feature type="transmembrane region" description="Helical" evidence="1">
    <location>
        <begin position="53"/>
        <end position="76"/>
    </location>
</feature>
<protein>
    <recommendedName>
        <fullName evidence="2">DUF6534 domain-containing protein</fullName>
    </recommendedName>
</protein>
<dbReference type="PANTHER" id="PTHR40465">
    <property type="entry name" value="CHROMOSOME 1, WHOLE GENOME SHOTGUN SEQUENCE"/>
    <property type="match status" value="1"/>
</dbReference>
<dbReference type="AlphaFoldDB" id="A0A9P5U141"/>
<evidence type="ECO:0000259" key="2">
    <source>
        <dbReference type="Pfam" id="PF20152"/>
    </source>
</evidence>
<keyword evidence="1" id="KW-0812">Transmembrane</keyword>
<feature type="transmembrane region" description="Helical" evidence="1">
    <location>
        <begin position="88"/>
        <end position="112"/>
    </location>
</feature>
<sequence length="325" mass="36485">MSSAENSPGINMSSVFAPYFWGFFVSMFLGGITIVQAYIYFPHPTDRMSVQVLAAIMIILDLTSSGLIAESLYYYLIPHFGSLIPLKIITPELCMDCLISTLLTFISQMFFVYQIYTVKHHGALAWTIIGVVFLFTFLTFFMGIGCVATMYLFSSGVLVERSREFSILFGLAKGFGAVTDIMATIAMCTILVNAKTGMKQTDSLIKNLIQYMVNRGAVVTIIQTMLLISFFAAPNNLYWLAFHINVTKLYANTFFCRLNGRESLWEKHAQNRSTVFSNTSNVIGLRTQNKEPLDNSFSLTTWRGQEHIHTSELPTITKTTIVSDI</sequence>
<feature type="transmembrane region" description="Helical" evidence="1">
    <location>
        <begin position="20"/>
        <end position="41"/>
    </location>
</feature>
<dbReference type="EMBL" id="JADNRY010000150">
    <property type="protein sequence ID" value="KAF9063240.1"/>
    <property type="molecule type" value="Genomic_DNA"/>
</dbReference>
<keyword evidence="1" id="KW-1133">Transmembrane helix</keyword>
<evidence type="ECO:0000313" key="3">
    <source>
        <dbReference type="EMBL" id="KAF9063240.1"/>
    </source>
</evidence>
<feature type="transmembrane region" description="Helical" evidence="1">
    <location>
        <begin position="165"/>
        <end position="192"/>
    </location>
</feature>
<evidence type="ECO:0000256" key="1">
    <source>
        <dbReference type="SAM" id="Phobius"/>
    </source>
</evidence>
<name>A0A9P5U141_9AGAR</name>
<dbReference type="OrthoDB" id="2792702at2759"/>